<reference evidence="8 9" key="1">
    <citation type="journal article" date="2016" name="Mol. Biol. Evol.">
        <title>Comparative Genomics of Early-Diverging Mushroom-Forming Fungi Provides Insights into the Origins of Lignocellulose Decay Capabilities.</title>
        <authorList>
            <person name="Nagy L.G."/>
            <person name="Riley R."/>
            <person name="Tritt A."/>
            <person name="Adam C."/>
            <person name="Daum C."/>
            <person name="Floudas D."/>
            <person name="Sun H."/>
            <person name="Yadav J.S."/>
            <person name="Pangilinan J."/>
            <person name="Larsson K.H."/>
            <person name="Matsuura K."/>
            <person name="Barry K."/>
            <person name="Labutti K."/>
            <person name="Kuo R."/>
            <person name="Ohm R.A."/>
            <person name="Bhattacharya S.S."/>
            <person name="Shirouzu T."/>
            <person name="Yoshinaga Y."/>
            <person name="Martin F.M."/>
            <person name="Grigoriev I.V."/>
            <person name="Hibbett D.S."/>
        </authorList>
    </citation>
    <scope>NUCLEOTIDE SEQUENCE [LARGE SCALE GENOMIC DNA]</scope>
    <source>
        <strain evidence="8 9">TUFC12733</strain>
    </source>
</reference>
<organism evidence="8 9">
    <name type="scientific">Calocera viscosa (strain TUFC12733)</name>
    <dbReference type="NCBI Taxonomy" id="1330018"/>
    <lineage>
        <taxon>Eukaryota</taxon>
        <taxon>Fungi</taxon>
        <taxon>Dikarya</taxon>
        <taxon>Basidiomycota</taxon>
        <taxon>Agaricomycotina</taxon>
        <taxon>Dacrymycetes</taxon>
        <taxon>Dacrymycetales</taxon>
        <taxon>Dacrymycetaceae</taxon>
        <taxon>Calocera</taxon>
    </lineage>
</organism>
<feature type="transmembrane region" description="Helical" evidence="6">
    <location>
        <begin position="267"/>
        <end position="285"/>
    </location>
</feature>
<feature type="region of interest" description="Disordered" evidence="5">
    <location>
        <begin position="345"/>
        <end position="412"/>
    </location>
</feature>
<feature type="domain" description="Phosphatidic acid phosphatase type 2/haloperoxidase" evidence="7">
    <location>
        <begin position="174"/>
        <end position="311"/>
    </location>
</feature>
<evidence type="ECO:0000256" key="3">
    <source>
        <dbReference type="ARBA" id="ARBA00022989"/>
    </source>
</evidence>
<evidence type="ECO:0000256" key="5">
    <source>
        <dbReference type="SAM" id="MobiDB-lite"/>
    </source>
</evidence>
<dbReference type="InterPro" id="IPR000326">
    <property type="entry name" value="PAP2/HPO"/>
</dbReference>
<dbReference type="SMART" id="SM00014">
    <property type="entry name" value="acidPPc"/>
    <property type="match status" value="1"/>
</dbReference>
<dbReference type="InterPro" id="IPR036938">
    <property type="entry name" value="PAP2/HPO_sf"/>
</dbReference>
<accession>A0A167QWT7</accession>
<feature type="transmembrane region" description="Helical" evidence="6">
    <location>
        <begin position="176"/>
        <end position="195"/>
    </location>
</feature>
<dbReference type="OrthoDB" id="5784at2759"/>
<evidence type="ECO:0000313" key="9">
    <source>
        <dbReference type="Proteomes" id="UP000076738"/>
    </source>
</evidence>
<dbReference type="InterPro" id="IPR052185">
    <property type="entry name" value="IPC_Synthase-Related"/>
</dbReference>
<feature type="transmembrane region" description="Helical" evidence="6">
    <location>
        <begin position="41"/>
        <end position="59"/>
    </location>
</feature>
<dbReference type="GO" id="GO:0016020">
    <property type="term" value="C:membrane"/>
    <property type="evidence" value="ECO:0007669"/>
    <property type="project" value="UniProtKB-SubCell"/>
</dbReference>
<feature type="transmembrane region" description="Helical" evidence="6">
    <location>
        <begin position="71"/>
        <end position="97"/>
    </location>
</feature>
<evidence type="ECO:0000259" key="7">
    <source>
        <dbReference type="SMART" id="SM00014"/>
    </source>
</evidence>
<sequence>MSVFHSIWTAFIAAVGRMETSANPKVQIARLRHWRPTWPQIASYTCQATLALFWLYLMTAPPFPYKIGIPITYIVTLFLPVTAQFFIPATPIFSYLLSFYSSRFIPNEYRPTIHVVLLPTLETVLYGANISDLLTRYTHTVLDLIAWVPYGVGHFTLPFVIAFFIWIFAQRGALRFFATAFGFMNLIGVLVQTLLPCAPPWYELIYGLTPADYSIPGHPAGLARIDAIFHSNGYAKAFGVSPVVFGAFPSLHGGSATMEALFLSHFFPKYRAIFWGYAVVLYWATMYLTHHYLIDVVAGACLSVAFFYSLMPDELREPTESMPKYNYQRYDIEAAARRRELRTGVWTEHPEDDDDDALSVHSLPDDDRTPHSAMPFLPRSTQTRAHRQTASIASLSGTNQPTDGDLSLGPVR</sequence>
<dbReference type="SUPFAM" id="SSF48317">
    <property type="entry name" value="Acid phosphatase/Vanadium-dependent haloperoxidase"/>
    <property type="match status" value="1"/>
</dbReference>
<feature type="transmembrane region" description="Helical" evidence="6">
    <location>
        <begin position="109"/>
        <end position="128"/>
    </location>
</feature>
<dbReference type="EMBL" id="KV417269">
    <property type="protein sequence ID" value="KZP00326.1"/>
    <property type="molecule type" value="Genomic_DNA"/>
</dbReference>
<evidence type="ECO:0000256" key="4">
    <source>
        <dbReference type="ARBA" id="ARBA00023136"/>
    </source>
</evidence>
<dbReference type="Pfam" id="PF14378">
    <property type="entry name" value="PAP2_3"/>
    <property type="match status" value="1"/>
</dbReference>
<proteinExistence type="predicted"/>
<feature type="transmembrane region" description="Helical" evidence="6">
    <location>
        <begin position="148"/>
        <end position="169"/>
    </location>
</feature>
<dbReference type="InterPro" id="IPR026841">
    <property type="entry name" value="Aur1/Ipt1"/>
</dbReference>
<dbReference type="AlphaFoldDB" id="A0A167QWT7"/>
<evidence type="ECO:0000256" key="1">
    <source>
        <dbReference type="ARBA" id="ARBA00004141"/>
    </source>
</evidence>
<keyword evidence="9" id="KW-1185">Reference proteome</keyword>
<protein>
    <submittedName>
        <fullName evidence="8">PAP2-domain-containing protein</fullName>
    </submittedName>
</protein>
<keyword evidence="2 6" id="KW-0812">Transmembrane</keyword>
<comment type="subcellular location">
    <subcellularLocation>
        <location evidence="1">Membrane</location>
        <topology evidence="1">Multi-pass membrane protein</topology>
    </subcellularLocation>
</comment>
<evidence type="ECO:0000256" key="6">
    <source>
        <dbReference type="SAM" id="Phobius"/>
    </source>
</evidence>
<name>A0A167QWT7_CALVF</name>
<dbReference type="PANTHER" id="PTHR31310:SF11">
    <property type="entry name" value="INOSITOL PHOSPHORYLCERAMIDE SYNTHASE CATALYTIC SUBUNIT AUR1"/>
    <property type="match status" value="1"/>
</dbReference>
<dbReference type="Proteomes" id="UP000076738">
    <property type="component" value="Unassembled WGS sequence"/>
</dbReference>
<dbReference type="GO" id="GO:0030148">
    <property type="term" value="P:sphingolipid biosynthetic process"/>
    <property type="evidence" value="ECO:0007669"/>
    <property type="project" value="TreeGrafter"/>
</dbReference>
<evidence type="ECO:0000313" key="8">
    <source>
        <dbReference type="EMBL" id="KZP00326.1"/>
    </source>
</evidence>
<keyword evidence="3 6" id="KW-1133">Transmembrane helix</keyword>
<dbReference type="CDD" id="cd03386">
    <property type="entry name" value="PAP2_Aur1_like"/>
    <property type="match status" value="1"/>
</dbReference>
<dbReference type="Gene3D" id="1.20.144.10">
    <property type="entry name" value="Phosphatidic acid phosphatase type 2/haloperoxidase"/>
    <property type="match status" value="1"/>
</dbReference>
<feature type="compositionally biased region" description="Polar residues" evidence="5">
    <location>
        <begin position="379"/>
        <end position="402"/>
    </location>
</feature>
<dbReference type="STRING" id="1330018.A0A167QWT7"/>
<dbReference type="PANTHER" id="PTHR31310">
    <property type="match status" value="1"/>
</dbReference>
<dbReference type="GO" id="GO:0070916">
    <property type="term" value="C:inositol phosphoceramide synthase complex"/>
    <property type="evidence" value="ECO:0007669"/>
    <property type="project" value="TreeGrafter"/>
</dbReference>
<dbReference type="GO" id="GO:0006676">
    <property type="term" value="P:mannosyl diphosphorylinositol ceramide metabolic process"/>
    <property type="evidence" value="ECO:0007669"/>
    <property type="project" value="TreeGrafter"/>
</dbReference>
<gene>
    <name evidence="8" type="ORF">CALVIDRAFT_595157</name>
</gene>
<keyword evidence="4 6" id="KW-0472">Membrane</keyword>
<evidence type="ECO:0000256" key="2">
    <source>
        <dbReference type="ARBA" id="ARBA00022692"/>
    </source>
</evidence>